<accession>A0A916SJM3</accession>
<dbReference type="InterPro" id="IPR001296">
    <property type="entry name" value="Glyco_trans_1"/>
</dbReference>
<dbReference type="Gene3D" id="3.40.50.2000">
    <property type="entry name" value="Glycogen Phosphorylase B"/>
    <property type="match status" value="1"/>
</dbReference>
<name>A0A916SJM3_9MICO</name>
<reference evidence="3" key="1">
    <citation type="journal article" date="2014" name="Int. J. Syst. Evol. Microbiol.">
        <title>Complete genome sequence of Corynebacterium casei LMG S-19264T (=DSM 44701T), isolated from a smear-ripened cheese.</title>
        <authorList>
            <consortium name="US DOE Joint Genome Institute (JGI-PGF)"/>
            <person name="Walter F."/>
            <person name="Albersmeier A."/>
            <person name="Kalinowski J."/>
            <person name="Ruckert C."/>
        </authorList>
    </citation>
    <scope>NUCLEOTIDE SEQUENCE</scope>
    <source>
        <strain evidence="3">CGMCC 1.12813</strain>
    </source>
</reference>
<dbReference type="PANTHER" id="PTHR46401">
    <property type="entry name" value="GLYCOSYLTRANSFERASE WBBK-RELATED"/>
    <property type="match status" value="1"/>
</dbReference>
<feature type="domain" description="Glycosyl transferase family 1" evidence="2">
    <location>
        <begin position="300"/>
        <end position="450"/>
    </location>
</feature>
<reference evidence="3" key="2">
    <citation type="submission" date="2020-09" db="EMBL/GenBank/DDBJ databases">
        <authorList>
            <person name="Sun Q."/>
            <person name="Zhou Y."/>
        </authorList>
    </citation>
    <scope>NUCLEOTIDE SEQUENCE</scope>
    <source>
        <strain evidence="3">CGMCC 1.12813</strain>
    </source>
</reference>
<dbReference type="AlphaFoldDB" id="A0A916SJM3"/>
<dbReference type="Proteomes" id="UP000606922">
    <property type="component" value="Unassembled WGS sequence"/>
</dbReference>
<keyword evidence="1" id="KW-0808">Transferase</keyword>
<sequence length="483" mass="52935">MSGDWLSRRYGALVSALDGSQTPTATIVEAVAAVERDPSEETTWLVLAALSGHLPTEREVQTAHRTMQLNGARSVIESSMTAPGRFGALRQPPAVEVLRNAVIIDIMHTAETELATGIQRVARETVRRWNTDHDVVFVTWRDDRRSLRRLTASEHARALYGTHATTKDKHVGRMPIVVPWQGHFLLPELAAEPWRTERIAALARFSRSRSGVIGFDCVPLTSVETVADGMASHFAWNLGAVAHMDRVASISRAAGIEYGGWRRMLAPTGIAGPQIETVFLPSEAEDATDEALAKFKSMIGYNESDPLVLVVGSHEPRKNHMAVLSAAETLWLEGHRFQLVFVGGNSWNSRAFTAQITRMHSDNRTVLSISGIADPLLWAAYRLARFTVFPSVNEGFGLPVGESLSAGTPVVTSQHGSMREIAELAGGAVLVNPYDDDSVADGMRSLIENDVLLGQLRLEALNHPTRGWDDYAAELWDYFVVGD</sequence>
<dbReference type="EMBL" id="BMGB01000001">
    <property type="protein sequence ID" value="GGB03568.1"/>
    <property type="molecule type" value="Genomic_DNA"/>
</dbReference>
<proteinExistence type="predicted"/>
<evidence type="ECO:0000256" key="1">
    <source>
        <dbReference type="ARBA" id="ARBA00022679"/>
    </source>
</evidence>
<evidence type="ECO:0000313" key="3">
    <source>
        <dbReference type="EMBL" id="GGB03568.1"/>
    </source>
</evidence>
<dbReference type="RefSeq" id="WP_188510277.1">
    <property type="nucleotide sequence ID" value="NZ_BMGB01000001.1"/>
</dbReference>
<evidence type="ECO:0000313" key="4">
    <source>
        <dbReference type="Proteomes" id="UP000606922"/>
    </source>
</evidence>
<organism evidence="3 4">
    <name type="scientific">Conyzicola nivalis</name>
    <dbReference type="NCBI Taxonomy" id="1477021"/>
    <lineage>
        <taxon>Bacteria</taxon>
        <taxon>Bacillati</taxon>
        <taxon>Actinomycetota</taxon>
        <taxon>Actinomycetes</taxon>
        <taxon>Micrococcales</taxon>
        <taxon>Microbacteriaceae</taxon>
        <taxon>Conyzicola</taxon>
    </lineage>
</organism>
<evidence type="ECO:0000259" key="2">
    <source>
        <dbReference type="Pfam" id="PF00534"/>
    </source>
</evidence>
<dbReference type="Pfam" id="PF00534">
    <property type="entry name" value="Glycos_transf_1"/>
    <property type="match status" value="1"/>
</dbReference>
<gene>
    <name evidence="3" type="ORF">GCM10010979_17810</name>
</gene>
<dbReference type="PANTHER" id="PTHR46401:SF2">
    <property type="entry name" value="GLYCOSYLTRANSFERASE WBBK-RELATED"/>
    <property type="match status" value="1"/>
</dbReference>
<protein>
    <recommendedName>
        <fullName evidence="2">Glycosyl transferase family 1 domain-containing protein</fullName>
    </recommendedName>
</protein>
<dbReference type="SUPFAM" id="SSF53756">
    <property type="entry name" value="UDP-Glycosyltransferase/glycogen phosphorylase"/>
    <property type="match status" value="1"/>
</dbReference>
<keyword evidence="4" id="KW-1185">Reference proteome</keyword>
<comment type="caution">
    <text evidence="3">The sequence shown here is derived from an EMBL/GenBank/DDBJ whole genome shotgun (WGS) entry which is preliminary data.</text>
</comment>
<dbReference type="GO" id="GO:0016757">
    <property type="term" value="F:glycosyltransferase activity"/>
    <property type="evidence" value="ECO:0007669"/>
    <property type="project" value="InterPro"/>
</dbReference>